<dbReference type="STRING" id="1579316.RC74_12375"/>
<sequence>MNRILAIFVIGLGLGGGIGFLTAASSGVALTGHDYGAHDHAGTAEGMEHQNHDEMVEVALDSAPTLSVELIEDPMSGWNLHVLTEDFQFTPENAGATHVMNEGHAHVYVDGVKIARLYGNWMHIAALPDAAEVLVTLNTNDHQTYGVDGKAISVAVVASSAP</sequence>
<name>A0A126V0V0_9RHOB</name>
<dbReference type="EMBL" id="CP014327">
    <property type="protein sequence ID" value="AML51958.1"/>
    <property type="molecule type" value="Genomic_DNA"/>
</dbReference>
<protein>
    <submittedName>
        <fullName evidence="1">Uncharacterized protein</fullName>
    </submittedName>
</protein>
<evidence type="ECO:0000313" key="2">
    <source>
        <dbReference type="Proteomes" id="UP000070371"/>
    </source>
</evidence>
<evidence type="ECO:0000313" key="1">
    <source>
        <dbReference type="EMBL" id="AML51958.1"/>
    </source>
</evidence>
<keyword evidence="2" id="KW-1185">Reference proteome</keyword>
<dbReference type="AlphaFoldDB" id="A0A126V0V0"/>
<reference evidence="1 2" key="1">
    <citation type="submission" date="2016-02" db="EMBL/GenBank/DDBJ databases">
        <title>Complete genome sequence of Halocynthiibacter arcticus PAMC 20958t from arctic marine sediment.</title>
        <authorList>
            <person name="Lee Y.M."/>
            <person name="Baek K."/>
            <person name="Lee H.K."/>
            <person name="Shin S.C."/>
        </authorList>
    </citation>
    <scope>NUCLEOTIDE SEQUENCE [LARGE SCALE GENOMIC DNA]</scope>
    <source>
        <strain evidence="1">PAMC 20958</strain>
    </source>
</reference>
<dbReference type="Proteomes" id="UP000070371">
    <property type="component" value="Chromosome"/>
</dbReference>
<proteinExistence type="predicted"/>
<dbReference type="KEGG" id="hat:RC74_12375"/>
<organism evidence="1 2">
    <name type="scientific">Falsihalocynthiibacter arcticus</name>
    <dbReference type="NCBI Taxonomy" id="1579316"/>
    <lineage>
        <taxon>Bacteria</taxon>
        <taxon>Pseudomonadati</taxon>
        <taxon>Pseudomonadota</taxon>
        <taxon>Alphaproteobacteria</taxon>
        <taxon>Rhodobacterales</taxon>
        <taxon>Roseobacteraceae</taxon>
        <taxon>Falsihalocynthiibacter</taxon>
    </lineage>
</organism>
<dbReference type="OrthoDB" id="6385276at2"/>
<dbReference type="RefSeq" id="WP_039000094.1">
    <property type="nucleotide sequence ID" value="NZ_CP014327.1"/>
</dbReference>
<gene>
    <name evidence="1" type="ORF">RC74_12375</name>
</gene>
<accession>A0A126V0V0</accession>